<organism evidence="2">
    <name type="scientific">Caulobacter sp. (strain K31)</name>
    <dbReference type="NCBI Taxonomy" id="366602"/>
    <lineage>
        <taxon>Bacteria</taxon>
        <taxon>Pseudomonadati</taxon>
        <taxon>Pseudomonadota</taxon>
        <taxon>Alphaproteobacteria</taxon>
        <taxon>Caulobacterales</taxon>
        <taxon>Caulobacteraceae</taxon>
        <taxon>Caulobacter</taxon>
    </lineage>
</organism>
<dbReference type="OrthoDB" id="4938848at2"/>
<dbReference type="STRING" id="366602.Caul_1557"/>
<gene>
    <name evidence="2" type="ordered locus">Caul_1557</name>
</gene>
<name>B0T1D0_CAUSK</name>
<protein>
    <submittedName>
        <fullName evidence="2">Uncharacterized protein</fullName>
    </submittedName>
</protein>
<reference evidence="2" key="1">
    <citation type="submission" date="2008-01" db="EMBL/GenBank/DDBJ databases">
        <title>Complete sequence of chromosome of Caulobacter sp. K31.</title>
        <authorList>
            <consortium name="US DOE Joint Genome Institute"/>
            <person name="Copeland A."/>
            <person name="Lucas S."/>
            <person name="Lapidus A."/>
            <person name="Barry K."/>
            <person name="Glavina del Rio T."/>
            <person name="Dalin E."/>
            <person name="Tice H."/>
            <person name="Pitluck S."/>
            <person name="Bruce D."/>
            <person name="Goodwin L."/>
            <person name="Thompson L.S."/>
            <person name="Brettin T."/>
            <person name="Detter J.C."/>
            <person name="Han C."/>
            <person name="Schmutz J."/>
            <person name="Larimer F."/>
            <person name="Land M."/>
            <person name="Hauser L."/>
            <person name="Kyrpides N."/>
            <person name="Kim E."/>
            <person name="Stephens C."/>
            <person name="Richardson P."/>
        </authorList>
    </citation>
    <scope>NUCLEOTIDE SEQUENCE [LARGE SCALE GENOMIC DNA]</scope>
    <source>
        <strain evidence="2">K31</strain>
    </source>
</reference>
<feature type="transmembrane region" description="Helical" evidence="1">
    <location>
        <begin position="82"/>
        <end position="108"/>
    </location>
</feature>
<feature type="transmembrane region" description="Helical" evidence="1">
    <location>
        <begin position="128"/>
        <end position="148"/>
    </location>
</feature>
<accession>B0T1D0</accession>
<sequence>MPDDGAVANTSERTWVSWVGVIVFVAAALALGIFFSGTQLPLWVRIAFSVFFAVVTVTIAILSDVAHVLPSTDRGPFDWYTIAHGSAGLMFGAWFLPLWWILVVTIAWEMFEASVPGWGMHEPFLNRVIDVTVAVFGWFLVAGLGALITQGQLPFLISAGSLACQACVP</sequence>
<dbReference type="EMBL" id="CP000927">
    <property type="protein sequence ID" value="ABZ70687.1"/>
    <property type="molecule type" value="Genomic_DNA"/>
</dbReference>
<feature type="transmembrane region" description="Helical" evidence="1">
    <location>
        <begin position="42"/>
        <end position="62"/>
    </location>
</feature>
<dbReference type="KEGG" id="cak:Caul_1557"/>
<dbReference type="AlphaFoldDB" id="B0T1D0"/>
<keyword evidence="1" id="KW-0812">Transmembrane</keyword>
<keyword evidence="1" id="KW-1133">Transmembrane helix</keyword>
<proteinExistence type="predicted"/>
<keyword evidence="1" id="KW-0472">Membrane</keyword>
<dbReference type="HOGENOM" id="CLU_1575665_0_0_5"/>
<feature type="transmembrane region" description="Helical" evidence="1">
    <location>
        <begin position="15"/>
        <end position="35"/>
    </location>
</feature>
<evidence type="ECO:0000313" key="2">
    <source>
        <dbReference type="EMBL" id="ABZ70687.1"/>
    </source>
</evidence>
<evidence type="ECO:0000256" key="1">
    <source>
        <dbReference type="SAM" id="Phobius"/>
    </source>
</evidence>